<evidence type="ECO:0000313" key="6">
    <source>
        <dbReference type="EMBL" id="EEX73638.1"/>
    </source>
</evidence>
<organism evidence="6 7">
    <name type="scientific">Leptotrichia hofstadii F0254</name>
    <dbReference type="NCBI Taxonomy" id="634994"/>
    <lineage>
        <taxon>Bacteria</taxon>
        <taxon>Fusobacteriati</taxon>
        <taxon>Fusobacteriota</taxon>
        <taxon>Fusobacteriia</taxon>
        <taxon>Fusobacteriales</taxon>
        <taxon>Leptotrichiaceae</taxon>
        <taxon>Leptotrichia</taxon>
    </lineage>
</organism>
<dbReference type="InterPro" id="IPR000150">
    <property type="entry name" value="Cof"/>
</dbReference>
<dbReference type="PANTHER" id="PTHR47267">
    <property type="match status" value="1"/>
</dbReference>
<dbReference type="eggNOG" id="COG0561">
    <property type="taxonomic scope" value="Bacteria"/>
</dbReference>
<name>C9N0F1_9FUSO</name>
<comment type="caution">
    <text evidence="6">The sequence shown here is derived from an EMBL/GenBank/DDBJ whole genome shotgun (WGS) entry which is preliminary data.</text>
</comment>
<dbReference type="HOGENOM" id="CLU_044146_5_2_0"/>
<evidence type="ECO:0000256" key="3">
    <source>
        <dbReference type="ARBA" id="ARBA00022801"/>
    </source>
</evidence>
<dbReference type="InterPro" id="IPR006379">
    <property type="entry name" value="HAD-SF_hydro_IIB"/>
</dbReference>
<comment type="similarity">
    <text evidence="5">Belongs to the HAD-like hydrolase superfamily. Cof family.</text>
</comment>
<dbReference type="PROSITE" id="PS01228">
    <property type="entry name" value="COF_1"/>
    <property type="match status" value="1"/>
</dbReference>
<evidence type="ECO:0000256" key="2">
    <source>
        <dbReference type="ARBA" id="ARBA00022723"/>
    </source>
</evidence>
<proteinExistence type="inferred from homology"/>
<dbReference type="SFLD" id="SFLDS00003">
    <property type="entry name" value="Haloacid_Dehalogenase"/>
    <property type="match status" value="1"/>
</dbReference>
<dbReference type="Gene3D" id="3.30.1240.10">
    <property type="match status" value="1"/>
</dbReference>
<dbReference type="AlphaFoldDB" id="C9N0F1"/>
<evidence type="ECO:0000256" key="1">
    <source>
        <dbReference type="ARBA" id="ARBA00001946"/>
    </source>
</evidence>
<dbReference type="Proteomes" id="UP000006233">
    <property type="component" value="Unassembled WGS sequence"/>
</dbReference>
<dbReference type="Gene3D" id="3.40.50.1000">
    <property type="entry name" value="HAD superfamily/HAD-like"/>
    <property type="match status" value="1"/>
</dbReference>
<dbReference type="STRING" id="634994.GCWU000323_02311"/>
<dbReference type="SUPFAM" id="SSF56784">
    <property type="entry name" value="HAD-like"/>
    <property type="match status" value="1"/>
</dbReference>
<evidence type="ECO:0000256" key="4">
    <source>
        <dbReference type="ARBA" id="ARBA00022842"/>
    </source>
</evidence>
<dbReference type="Pfam" id="PF08282">
    <property type="entry name" value="Hydrolase_3"/>
    <property type="match status" value="1"/>
</dbReference>
<dbReference type="GO" id="GO:0016791">
    <property type="term" value="F:phosphatase activity"/>
    <property type="evidence" value="ECO:0007669"/>
    <property type="project" value="UniProtKB-ARBA"/>
</dbReference>
<dbReference type="InterPro" id="IPR036412">
    <property type="entry name" value="HAD-like_sf"/>
</dbReference>
<gene>
    <name evidence="6" type="ORF">GCWU000323_02311</name>
</gene>
<dbReference type="NCBIfam" id="TIGR00099">
    <property type="entry name" value="Cof-subfamily"/>
    <property type="match status" value="1"/>
</dbReference>
<comment type="cofactor">
    <cofactor evidence="1">
        <name>Mg(2+)</name>
        <dbReference type="ChEBI" id="CHEBI:18420"/>
    </cofactor>
</comment>
<evidence type="ECO:0000313" key="7">
    <source>
        <dbReference type="Proteomes" id="UP000006233"/>
    </source>
</evidence>
<reference evidence="6 7" key="1">
    <citation type="submission" date="2009-09" db="EMBL/GenBank/DDBJ databases">
        <authorList>
            <person name="Weinstock G."/>
            <person name="Sodergren E."/>
            <person name="Clifton S."/>
            <person name="Fulton L."/>
            <person name="Fulton B."/>
            <person name="Courtney L."/>
            <person name="Fronick C."/>
            <person name="Harrison M."/>
            <person name="Strong C."/>
            <person name="Farmer C."/>
            <person name="Delahaunty K."/>
            <person name="Markovic C."/>
            <person name="Hall O."/>
            <person name="Minx P."/>
            <person name="Tomlinson C."/>
            <person name="Mitreva M."/>
            <person name="Nelson J."/>
            <person name="Hou S."/>
            <person name="Wollam A."/>
            <person name="Pepin K.H."/>
            <person name="Johnson M."/>
            <person name="Bhonagiri V."/>
            <person name="Nash W.E."/>
            <person name="Warren W."/>
            <person name="Chinwalla A."/>
            <person name="Mardis E.R."/>
            <person name="Wilson R.K."/>
        </authorList>
    </citation>
    <scope>NUCLEOTIDE SEQUENCE [LARGE SCALE GENOMIC DNA]</scope>
    <source>
        <strain evidence="6 7">F0254</strain>
    </source>
</reference>
<dbReference type="InterPro" id="IPR023214">
    <property type="entry name" value="HAD_sf"/>
</dbReference>
<sequence length="281" mass="31475">MKKEGKLMYKAVISDLDGTLLSRGHHVTKFTKNVIKEIIKKGINFYIASGRSYDQIGYVTEQLEVKIPIIAANGARIFDEDGNMIYEKGLSSKAAKAILGLDYENIAEGSHLNIFSGNDWIITKGTAQKVYDRISRDVKVDFKEVPKDELENLDILKIFYIGDHEQLTNLEKAILKITDDVNVIFVSDYCMEIMAKGANKGAAAKFLLEREGLELKDAVAFGDGENDFEMLTMVGKGFAMGNSIDRLKKLLPKDFEFVGENTEDGEAVKLQELFLERAKNI</sequence>
<dbReference type="NCBIfam" id="TIGR01484">
    <property type="entry name" value="HAD-SF-IIB"/>
    <property type="match status" value="1"/>
</dbReference>
<dbReference type="PROSITE" id="PS01229">
    <property type="entry name" value="COF_2"/>
    <property type="match status" value="1"/>
</dbReference>
<dbReference type="GO" id="GO:0046872">
    <property type="term" value="F:metal ion binding"/>
    <property type="evidence" value="ECO:0007669"/>
    <property type="project" value="UniProtKB-KW"/>
</dbReference>
<accession>C9N0F1</accession>
<keyword evidence="4" id="KW-0460">Magnesium</keyword>
<keyword evidence="2" id="KW-0479">Metal-binding</keyword>
<dbReference type="PANTHER" id="PTHR47267:SF4">
    <property type="entry name" value="PYRIDOXAL PHOSPHATE PHOSPHATASE YIGL"/>
    <property type="match status" value="1"/>
</dbReference>
<evidence type="ECO:0000256" key="5">
    <source>
        <dbReference type="ARBA" id="ARBA00034778"/>
    </source>
</evidence>
<protein>
    <submittedName>
        <fullName evidence="6">Cof-like hydrolase</fullName>
    </submittedName>
</protein>
<keyword evidence="3 6" id="KW-0378">Hydrolase</keyword>
<dbReference type="SFLD" id="SFLDG01140">
    <property type="entry name" value="C2.B:_Phosphomannomutase_and_P"/>
    <property type="match status" value="1"/>
</dbReference>
<dbReference type="EMBL" id="ACVB02000026">
    <property type="protein sequence ID" value="EEX73638.1"/>
    <property type="molecule type" value="Genomic_DNA"/>
</dbReference>